<dbReference type="CDD" id="cd00592">
    <property type="entry name" value="HTH_MerR-like"/>
    <property type="match status" value="1"/>
</dbReference>
<proteinExistence type="predicted"/>
<dbReference type="AlphaFoldDB" id="A0A7H0IJP8"/>
<keyword evidence="4" id="KW-1185">Reference proteome</keyword>
<dbReference type="KEGG" id="sroi:IAG44_28660"/>
<accession>A0A7H0IJP8</accession>
<dbReference type="GO" id="GO:0003700">
    <property type="term" value="F:DNA-binding transcription factor activity"/>
    <property type="evidence" value="ECO:0007669"/>
    <property type="project" value="InterPro"/>
</dbReference>
<evidence type="ECO:0000313" key="3">
    <source>
        <dbReference type="EMBL" id="QNP73014.1"/>
    </source>
</evidence>
<reference evidence="3 4" key="1">
    <citation type="submission" date="2020-08" db="EMBL/GenBank/DDBJ databases">
        <title>A novel species.</title>
        <authorList>
            <person name="Gao J."/>
        </authorList>
    </citation>
    <scope>NUCLEOTIDE SEQUENCE [LARGE SCALE GENOMIC DNA]</scope>
    <source>
        <strain evidence="3 4">CRXT-G-22</strain>
    </source>
</reference>
<name>A0A7H0IJP8_9ACTN</name>
<dbReference type="Proteomes" id="UP000516052">
    <property type="component" value="Chromosome"/>
</dbReference>
<evidence type="ECO:0000313" key="4">
    <source>
        <dbReference type="Proteomes" id="UP000516052"/>
    </source>
</evidence>
<dbReference type="RefSeq" id="WP_187749959.1">
    <property type="nucleotide sequence ID" value="NZ_CP060828.1"/>
</dbReference>
<evidence type="ECO:0000259" key="2">
    <source>
        <dbReference type="PROSITE" id="PS50937"/>
    </source>
</evidence>
<dbReference type="InterPro" id="IPR009061">
    <property type="entry name" value="DNA-bd_dom_put_sf"/>
</dbReference>
<dbReference type="GO" id="GO:0003677">
    <property type="term" value="F:DNA binding"/>
    <property type="evidence" value="ECO:0007669"/>
    <property type="project" value="UniProtKB-KW"/>
</dbReference>
<organism evidence="3 4">
    <name type="scientific">Streptomyces roseirectus</name>
    <dbReference type="NCBI Taxonomy" id="2768066"/>
    <lineage>
        <taxon>Bacteria</taxon>
        <taxon>Bacillati</taxon>
        <taxon>Actinomycetota</taxon>
        <taxon>Actinomycetes</taxon>
        <taxon>Kitasatosporales</taxon>
        <taxon>Streptomycetaceae</taxon>
        <taxon>Streptomyces</taxon>
    </lineage>
</organism>
<dbReference type="SUPFAM" id="SSF46955">
    <property type="entry name" value="Putative DNA-binding domain"/>
    <property type="match status" value="1"/>
</dbReference>
<gene>
    <name evidence="3" type="ORF">IAG44_28660</name>
</gene>
<dbReference type="Pfam" id="PF13411">
    <property type="entry name" value="MerR_1"/>
    <property type="match status" value="1"/>
</dbReference>
<protein>
    <submittedName>
        <fullName evidence="3">MerR family transcriptional regulator</fullName>
    </submittedName>
</protein>
<dbReference type="PANTHER" id="PTHR30204">
    <property type="entry name" value="REDOX-CYCLING DRUG-SENSING TRANSCRIPTIONAL ACTIVATOR SOXR"/>
    <property type="match status" value="1"/>
</dbReference>
<evidence type="ECO:0000256" key="1">
    <source>
        <dbReference type="ARBA" id="ARBA00023125"/>
    </source>
</evidence>
<feature type="domain" description="HTH merR-type" evidence="2">
    <location>
        <begin position="1"/>
        <end position="69"/>
    </location>
</feature>
<dbReference type="SMART" id="SM00422">
    <property type="entry name" value="HTH_MERR"/>
    <property type="match status" value="1"/>
</dbReference>
<keyword evidence="1" id="KW-0238">DNA-binding</keyword>
<sequence length="249" mass="26771">MRIGELAETVGVTTRAVRHYHHLGLLPEPDRLSNGYRDYTLRHAVALARIRRLTELGVGLAEVRDVLADDAGKDLVEVLGELDEDLARQEGAIRERRARLRVLLEAGELSAEGPVSPELAALFARTSAGLADSPMAAKDREVLALIETAAPPEVRERMLAAVGAVTESPETIALANEAYALLDDLVDAEPDDPRVEAAAHRLAACVPPGLLPEERGEPDSTFLRAFCADFPPAQAAAIRRTLELLGVAT</sequence>
<dbReference type="Gene3D" id="1.10.1660.10">
    <property type="match status" value="1"/>
</dbReference>
<dbReference type="PANTHER" id="PTHR30204:SF93">
    <property type="entry name" value="HTH MERR-TYPE DOMAIN-CONTAINING PROTEIN"/>
    <property type="match status" value="1"/>
</dbReference>
<dbReference type="InterPro" id="IPR047057">
    <property type="entry name" value="MerR_fam"/>
</dbReference>
<dbReference type="EMBL" id="CP060828">
    <property type="protein sequence ID" value="QNP73014.1"/>
    <property type="molecule type" value="Genomic_DNA"/>
</dbReference>
<dbReference type="PROSITE" id="PS50937">
    <property type="entry name" value="HTH_MERR_2"/>
    <property type="match status" value="1"/>
</dbReference>
<dbReference type="InterPro" id="IPR000551">
    <property type="entry name" value="MerR-type_HTH_dom"/>
</dbReference>